<dbReference type="SMART" id="SM01034">
    <property type="entry name" value="BLUF"/>
    <property type="match status" value="1"/>
</dbReference>
<accession>A0A545U141</accession>
<dbReference type="Gene3D" id="3.30.70.100">
    <property type="match status" value="1"/>
</dbReference>
<comment type="caution">
    <text evidence="2">The sequence shown here is derived from an EMBL/GenBank/DDBJ whole genome shotgun (WGS) entry which is preliminary data.</text>
</comment>
<gene>
    <name evidence="2" type="ORF">FKG95_00940</name>
</gene>
<organism evidence="2 3">
    <name type="scientific">Denitrobaculum tricleocarpae</name>
    <dbReference type="NCBI Taxonomy" id="2591009"/>
    <lineage>
        <taxon>Bacteria</taxon>
        <taxon>Pseudomonadati</taxon>
        <taxon>Pseudomonadota</taxon>
        <taxon>Alphaproteobacteria</taxon>
        <taxon>Rhodospirillales</taxon>
        <taxon>Rhodospirillaceae</taxon>
        <taxon>Denitrobaculum</taxon>
    </lineage>
</organism>
<dbReference type="GO" id="GO:0009882">
    <property type="term" value="F:blue light photoreceptor activity"/>
    <property type="evidence" value="ECO:0007669"/>
    <property type="project" value="InterPro"/>
</dbReference>
<dbReference type="InterPro" id="IPR036046">
    <property type="entry name" value="Acylphosphatase-like_dom_sf"/>
</dbReference>
<dbReference type="EMBL" id="VHSH01000001">
    <property type="protein sequence ID" value="TQV83197.1"/>
    <property type="molecule type" value="Genomic_DNA"/>
</dbReference>
<name>A0A545U141_9PROT</name>
<dbReference type="Pfam" id="PF04940">
    <property type="entry name" value="BLUF"/>
    <property type="match status" value="1"/>
</dbReference>
<dbReference type="OrthoDB" id="196105at2"/>
<evidence type="ECO:0000313" key="3">
    <source>
        <dbReference type="Proteomes" id="UP000315252"/>
    </source>
</evidence>
<keyword evidence="3" id="KW-1185">Reference proteome</keyword>
<evidence type="ECO:0000259" key="1">
    <source>
        <dbReference type="PROSITE" id="PS50925"/>
    </source>
</evidence>
<dbReference type="InterPro" id="IPR007024">
    <property type="entry name" value="BLUF_domain"/>
</dbReference>
<protein>
    <submittedName>
        <fullName evidence="2">BLUF domain-containing protein</fullName>
    </submittedName>
</protein>
<evidence type="ECO:0000313" key="2">
    <source>
        <dbReference type="EMBL" id="TQV83197.1"/>
    </source>
</evidence>
<reference evidence="2 3" key="1">
    <citation type="submission" date="2019-06" db="EMBL/GenBank/DDBJ databases">
        <title>Whole genome sequence for Rhodospirillaceae sp. R148.</title>
        <authorList>
            <person name="Wang G."/>
        </authorList>
    </citation>
    <scope>NUCLEOTIDE SEQUENCE [LARGE SCALE GENOMIC DNA]</scope>
    <source>
        <strain evidence="2 3">R148</strain>
    </source>
</reference>
<dbReference type="SUPFAM" id="SSF54975">
    <property type="entry name" value="Acylphosphatase/BLUF domain-like"/>
    <property type="match status" value="1"/>
</dbReference>
<feature type="domain" description="BLUF" evidence="1">
    <location>
        <begin position="2"/>
        <end position="93"/>
    </location>
</feature>
<dbReference type="Proteomes" id="UP000315252">
    <property type="component" value="Unassembled WGS sequence"/>
</dbReference>
<dbReference type="PROSITE" id="PS50925">
    <property type="entry name" value="BLUF"/>
    <property type="match status" value="1"/>
</dbReference>
<dbReference type="AlphaFoldDB" id="A0A545U141"/>
<proteinExistence type="predicted"/>
<dbReference type="RefSeq" id="WP_142894243.1">
    <property type="nucleotide sequence ID" value="NZ_ML660052.1"/>
</dbReference>
<dbReference type="GO" id="GO:0071949">
    <property type="term" value="F:FAD binding"/>
    <property type="evidence" value="ECO:0007669"/>
    <property type="project" value="InterPro"/>
</dbReference>
<sequence length="142" mass="16034">MIYQLMYYSTARKEQSDAELRDILEASRRGNRQRQITGLLLYGDGVFFQVLEGSEVDVKALYDKIGADDRHHSILHAAAREVPERSFADWAMGYTPLSGELQAGVDSLMDVSRRQADPEVSLDCDPLVRLLVKSFIDNQQLA</sequence>